<keyword evidence="1 2" id="KW-0732">Signal</keyword>
<gene>
    <name evidence="3" type="primary">CSON008979</name>
</gene>
<sequence>MNLLIIYISSLFLFTSQPVFGLWSVDVEPDIKSCMPDKKFHLIDVTKLKFVPNTKDQIIRLNGTLKFIHDIDGKIAHYTTSKRFKNGAWVDGEIKSTHPDFCGLISNPIAQPLVFRFYQKGFKQKRCPYKAGHTETFNMVSLTDFPIAMPSDYMGEWKISTTLYKNNKLVECILLEVEVID</sequence>
<proteinExistence type="predicted"/>
<dbReference type="VEuPathDB" id="VectorBase:CSON008979"/>
<reference evidence="3" key="1">
    <citation type="submission" date="2018-07" db="EMBL/GenBank/DDBJ databases">
        <authorList>
            <person name="Quirk P.G."/>
            <person name="Krulwich T.A."/>
        </authorList>
    </citation>
    <scope>NUCLEOTIDE SEQUENCE</scope>
</reference>
<name>A0A336M3C5_CULSO</name>
<feature type="chain" id="PRO_5016276656" evidence="2">
    <location>
        <begin position="22"/>
        <end position="181"/>
    </location>
</feature>
<dbReference type="AlphaFoldDB" id="A0A336M3C5"/>
<evidence type="ECO:0000256" key="1">
    <source>
        <dbReference type="ARBA" id="ARBA00022729"/>
    </source>
</evidence>
<dbReference type="Gene3D" id="2.70.220.10">
    <property type="entry name" value="Ganglioside GM2 activator"/>
    <property type="match status" value="1"/>
</dbReference>
<accession>A0A336M3C5</accession>
<dbReference type="EMBL" id="UFQT01000346">
    <property type="protein sequence ID" value="SSX23433.1"/>
    <property type="molecule type" value="Genomic_DNA"/>
</dbReference>
<dbReference type="OMA" id="HECISVE"/>
<protein>
    <submittedName>
        <fullName evidence="3">CSON008979 protein</fullName>
    </submittedName>
</protein>
<evidence type="ECO:0000256" key="2">
    <source>
        <dbReference type="SAM" id="SignalP"/>
    </source>
</evidence>
<dbReference type="InterPro" id="IPR036846">
    <property type="entry name" value="GM2-AP_sf"/>
</dbReference>
<feature type="signal peptide" evidence="2">
    <location>
        <begin position="1"/>
        <end position="21"/>
    </location>
</feature>
<organism evidence="3">
    <name type="scientific">Culicoides sonorensis</name>
    <name type="common">Biting midge</name>
    <dbReference type="NCBI Taxonomy" id="179676"/>
    <lineage>
        <taxon>Eukaryota</taxon>
        <taxon>Metazoa</taxon>
        <taxon>Ecdysozoa</taxon>
        <taxon>Arthropoda</taxon>
        <taxon>Hexapoda</taxon>
        <taxon>Insecta</taxon>
        <taxon>Pterygota</taxon>
        <taxon>Neoptera</taxon>
        <taxon>Endopterygota</taxon>
        <taxon>Diptera</taxon>
        <taxon>Nematocera</taxon>
        <taxon>Chironomoidea</taxon>
        <taxon>Ceratopogonidae</taxon>
        <taxon>Ceratopogoninae</taxon>
        <taxon>Culicoides</taxon>
        <taxon>Monoculicoides</taxon>
    </lineage>
</organism>
<evidence type="ECO:0000313" key="3">
    <source>
        <dbReference type="EMBL" id="SSX23433.1"/>
    </source>
</evidence>